<dbReference type="Proteomes" id="UP000887540">
    <property type="component" value="Unplaced"/>
</dbReference>
<organism evidence="1 2">
    <name type="scientific">Acrobeloides nanus</name>
    <dbReference type="NCBI Taxonomy" id="290746"/>
    <lineage>
        <taxon>Eukaryota</taxon>
        <taxon>Metazoa</taxon>
        <taxon>Ecdysozoa</taxon>
        <taxon>Nematoda</taxon>
        <taxon>Chromadorea</taxon>
        <taxon>Rhabditida</taxon>
        <taxon>Tylenchina</taxon>
        <taxon>Cephalobomorpha</taxon>
        <taxon>Cephaloboidea</taxon>
        <taxon>Cephalobidae</taxon>
        <taxon>Acrobeloides</taxon>
    </lineage>
</organism>
<evidence type="ECO:0000313" key="2">
    <source>
        <dbReference type="WBParaSite" id="ACRNAN_Path_1444.g5658.t1"/>
    </source>
</evidence>
<name>A0A914C0K3_9BILA</name>
<sequence length="131" mass="14950">MDLIWWDATSATTCTTGTALDLKSQMKKRNGFVEAALKEEVDATYKSYEFFNCSDCIGYFNHIAYPLLRNLYYDQPAATKDNAATRVELFMTKAENPTLISKLKSSSKKKFIRRSVRLFRAEVPCAEDPVQ</sequence>
<proteinExistence type="predicted"/>
<dbReference type="WBParaSite" id="ACRNAN_Path_1444.g5658.t1">
    <property type="protein sequence ID" value="ACRNAN_Path_1444.g5658.t1"/>
    <property type="gene ID" value="ACRNAN_Path_1444.g5658"/>
</dbReference>
<reference evidence="2" key="1">
    <citation type="submission" date="2022-11" db="UniProtKB">
        <authorList>
            <consortium name="WormBaseParasite"/>
        </authorList>
    </citation>
    <scope>IDENTIFICATION</scope>
</reference>
<accession>A0A914C0K3</accession>
<protein>
    <submittedName>
        <fullName evidence="2">Uncharacterized protein</fullName>
    </submittedName>
</protein>
<evidence type="ECO:0000313" key="1">
    <source>
        <dbReference type="Proteomes" id="UP000887540"/>
    </source>
</evidence>
<keyword evidence="1" id="KW-1185">Reference proteome</keyword>
<dbReference type="AlphaFoldDB" id="A0A914C0K3"/>